<dbReference type="GO" id="GO:0060070">
    <property type="term" value="P:canonical Wnt signaling pathway"/>
    <property type="evidence" value="ECO:0007669"/>
    <property type="project" value="Ensembl"/>
</dbReference>
<feature type="domain" description="Dickkopf-related protein 1/2/4 C-terminal subdomain 2" evidence="9">
    <location>
        <begin position="203"/>
        <end position="251"/>
    </location>
</feature>
<dbReference type="PANTHER" id="PTHR12113">
    <property type="entry name" value="DICKKOPF3-LIKE 3"/>
    <property type="match status" value="1"/>
</dbReference>
<evidence type="ECO:0000259" key="8">
    <source>
        <dbReference type="Pfam" id="PF04706"/>
    </source>
</evidence>
<dbReference type="Pfam" id="PF21481">
    <property type="entry name" value="DIKK1-2-4_C-subdom1"/>
    <property type="match status" value="1"/>
</dbReference>
<evidence type="ECO:0000313" key="11">
    <source>
        <dbReference type="Ensembl" id="ENSSHBP00005023332.1"/>
    </source>
</evidence>
<reference evidence="11" key="2">
    <citation type="submission" date="2025-08" db="UniProtKB">
        <authorList>
            <consortium name="Ensembl"/>
        </authorList>
    </citation>
    <scope>IDENTIFICATION</scope>
</reference>
<dbReference type="GO" id="GO:0001707">
    <property type="term" value="P:mesoderm formation"/>
    <property type="evidence" value="ECO:0007669"/>
    <property type="project" value="Ensembl"/>
</dbReference>
<keyword evidence="7" id="KW-1015">Disulfide bond</keyword>
<evidence type="ECO:0000256" key="2">
    <source>
        <dbReference type="ARBA" id="ARBA00010842"/>
    </source>
</evidence>
<dbReference type="InterPro" id="IPR039863">
    <property type="entry name" value="DKK1-4"/>
</dbReference>
<dbReference type="GO" id="GO:0000902">
    <property type="term" value="P:cell morphogenesis"/>
    <property type="evidence" value="ECO:0007669"/>
    <property type="project" value="Ensembl"/>
</dbReference>
<keyword evidence="5" id="KW-0879">Wnt signaling pathway</keyword>
<dbReference type="GO" id="GO:0039706">
    <property type="term" value="F:co-receptor binding"/>
    <property type="evidence" value="ECO:0007669"/>
    <property type="project" value="Ensembl"/>
</dbReference>
<dbReference type="GeneTree" id="ENSGT00940000161319"/>
<dbReference type="InterPro" id="IPR006796">
    <property type="entry name" value="Dickkopf_N"/>
</dbReference>
<dbReference type="GO" id="GO:0060325">
    <property type="term" value="P:face morphogenesis"/>
    <property type="evidence" value="ECO:0007669"/>
    <property type="project" value="Ensembl"/>
</dbReference>
<dbReference type="GO" id="GO:0051966">
    <property type="term" value="P:regulation of synaptic transmission, glutamatergic"/>
    <property type="evidence" value="ECO:0007669"/>
    <property type="project" value="Ensembl"/>
</dbReference>
<dbReference type="FunFam" id="2.10.80.10:FF:000001">
    <property type="entry name" value="Dickkopf WNT-signaling pathway inhibitor 2"/>
    <property type="match status" value="1"/>
</dbReference>
<dbReference type="GO" id="GO:0030279">
    <property type="term" value="P:negative regulation of ossification"/>
    <property type="evidence" value="ECO:0007669"/>
    <property type="project" value="Ensembl"/>
</dbReference>
<dbReference type="Gene3D" id="2.10.80.10">
    <property type="entry name" value="Lipase, subunit A"/>
    <property type="match status" value="1"/>
</dbReference>
<reference evidence="11 12" key="1">
    <citation type="submission" date="2019-11" db="EMBL/GenBank/DDBJ databases">
        <title>Strigops habroptila (kakapo) genome, bStrHab1, primary haplotype, v2.</title>
        <authorList>
            <person name="Jarvis E.D."/>
            <person name="Howard J."/>
            <person name="Rhie A."/>
            <person name="Phillippy A."/>
            <person name="Korlach J."/>
            <person name="Digby A."/>
            <person name="Iorns D."/>
            <person name="Eason D."/>
            <person name="Robertson B."/>
            <person name="Raemaekers T."/>
            <person name="Howe K."/>
            <person name="Lewin H."/>
            <person name="Damas J."/>
            <person name="Hastie A."/>
            <person name="Tracey A."/>
            <person name="Chow W."/>
            <person name="Fedrigo O."/>
        </authorList>
    </citation>
    <scope>NUCLEOTIDE SEQUENCE [LARGE SCALE GENOMIC DNA]</scope>
</reference>
<dbReference type="InParanoid" id="A0A672V9W2"/>
<dbReference type="PANTHER" id="PTHR12113:SF11">
    <property type="entry name" value="DICKKOPF-RELATED PROTEIN 1"/>
    <property type="match status" value="1"/>
</dbReference>
<dbReference type="GO" id="GO:0010977">
    <property type="term" value="P:negative regulation of neuron projection development"/>
    <property type="evidence" value="ECO:0007669"/>
    <property type="project" value="Ensembl"/>
</dbReference>
<dbReference type="Proteomes" id="UP000472266">
    <property type="component" value="Chromosome 6"/>
</dbReference>
<dbReference type="InterPro" id="IPR048499">
    <property type="entry name" value="DIKK1/2/4_C-subdom2"/>
</dbReference>
<keyword evidence="4" id="KW-0964">Secreted</keyword>
<evidence type="ECO:0000256" key="6">
    <source>
        <dbReference type="ARBA" id="ARBA00022729"/>
    </source>
</evidence>
<dbReference type="GO" id="GO:0046330">
    <property type="term" value="P:positive regulation of JNK cascade"/>
    <property type="evidence" value="ECO:0007669"/>
    <property type="project" value="Ensembl"/>
</dbReference>
<dbReference type="GO" id="GO:0010628">
    <property type="term" value="P:positive regulation of gene expression"/>
    <property type="evidence" value="ECO:0007669"/>
    <property type="project" value="Ensembl"/>
</dbReference>
<evidence type="ECO:0000256" key="5">
    <source>
        <dbReference type="ARBA" id="ARBA00022687"/>
    </source>
</evidence>
<evidence type="ECO:0000256" key="4">
    <source>
        <dbReference type="ARBA" id="ARBA00022525"/>
    </source>
</evidence>
<evidence type="ECO:0000256" key="7">
    <source>
        <dbReference type="ARBA" id="ARBA00023157"/>
    </source>
</evidence>
<dbReference type="Ensembl" id="ENSSHBT00005027774.1">
    <property type="protein sequence ID" value="ENSSHBP00005023332.1"/>
    <property type="gene ID" value="ENSSHBG00005019567.1"/>
</dbReference>
<dbReference type="GO" id="GO:0090244">
    <property type="term" value="P:Wnt signaling pathway involved in somitogenesis"/>
    <property type="evidence" value="ECO:0007669"/>
    <property type="project" value="Ensembl"/>
</dbReference>
<dbReference type="GO" id="GO:0042663">
    <property type="term" value="P:regulation of endodermal cell fate specification"/>
    <property type="evidence" value="ECO:0007669"/>
    <property type="project" value="Ensembl"/>
</dbReference>
<dbReference type="GO" id="GO:0035987">
    <property type="term" value="P:endodermal cell differentiation"/>
    <property type="evidence" value="ECO:0007669"/>
    <property type="project" value="Ensembl"/>
</dbReference>
<dbReference type="GO" id="GO:0030326">
    <property type="term" value="P:embryonic limb morphogenesis"/>
    <property type="evidence" value="ECO:0007669"/>
    <property type="project" value="Ensembl"/>
</dbReference>
<accession>A0A672V9W2</accession>
<dbReference type="GO" id="GO:1904723">
    <property type="term" value="P:negative regulation of Wnt-Frizzled-LRP5/6 complex assembly"/>
    <property type="evidence" value="ECO:0007669"/>
    <property type="project" value="Ensembl"/>
</dbReference>
<dbReference type="GO" id="GO:0048019">
    <property type="term" value="F:receptor antagonist activity"/>
    <property type="evidence" value="ECO:0007669"/>
    <property type="project" value="Ensembl"/>
</dbReference>
<dbReference type="GO" id="GO:0050750">
    <property type="term" value="F:low-density lipoprotein particle receptor binding"/>
    <property type="evidence" value="ECO:0007669"/>
    <property type="project" value="Ensembl"/>
</dbReference>
<dbReference type="OMA" id="NTHEKNS"/>
<dbReference type="GO" id="GO:0005615">
    <property type="term" value="C:extracellular space"/>
    <property type="evidence" value="ECO:0007669"/>
    <property type="project" value="Ensembl"/>
</dbReference>
<dbReference type="GO" id="GO:0032526">
    <property type="term" value="P:response to retinoic acid"/>
    <property type="evidence" value="ECO:0007669"/>
    <property type="project" value="Ensembl"/>
</dbReference>
<name>A0A672V9W2_STRHB</name>
<keyword evidence="12" id="KW-1185">Reference proteome</keyword>
<dbReference type="InterPro" id="IPR048500">
    <property type="entry name" value="DIKK1/2/4_C-subdom1"/>
</dbReference>
<dbReference type="GO" id="GO:2000726">
    <property type="term" value="P:negative regulation of cardiac muscle cell differentiation"/>
    <property type="evidence" value="ECO:0007669"/>
    <property type="project" value="Ensembl"/>
</dbReference>
<dbReference type="GO" id="GO:0030514">
    <property type="term" value="P:negative regulation of BMP signaling pathway"/>
    <property type="evidence" value="ECO:0007669"/>
    <property type="project" value="Ensembl"/>
</dbReference>
<dbReference type="Pfam" id="PF21479">
    <property type="entry name" value="DIKK1-2-4_C-subdom2"/>
    <property type="match status" value="1"/>
</dbReference>
<dbReference type="GO" id="GO:0005886">
    <property type="term" value="C:plasma membrane"/>
    <property type="evidence" value="ECO:0007669"/>
    <property type="project" value="Ensembl"/>
</dbReference>
<dbReference type="GO" id="GO:0043066">
    <property type="term" value="P:negative regulation of apoptotic process"/>
    <property type="evidence" value="ECO:0007669"/>
    <property type="project" value="Ensembl"/>
</dbReference>
<organism evidence="11 12">
    <name type="scientific">Strigops habroptila</name>
    <name type="common">Kakapo</name>
    <dbReference type="NCBI Taxonomy" id="2489341"/>
    <lineage>
        <taxon>Eukaryota</taxon>
        <taxon>Metazoa</taxon>
        <taxon>Chordata</taxon>
        <taxon>Craniata</taxon>
        <taxon>Vertebrata</taxon>
        <taxon>Euteleostomi</taxon>
        <taxon>Archelosauria</taxon>
        <taxon>Archosauria</taxon>
        <taxon>Dinosauria</taxon>
        <taxon>Saurischia</taxon>
        <taxon>Theropoda</taxon>
        <taxon>Coelurosauria</taxon>
        <taxon>Aves</taxon>
        <taxon>Neognathae</taxon>
        <taxon>Neoaves</taxon>
        <taxon>Telluraves</taxon>
        <taxon>Australaves</taxon>
        <taxon>Psittaciformes</taxon>
        <taxon>Psittacidae</taxon>
        <taxon>Strigops</taxon>
    </lineage>
</organism>
<dbReference type="GO" id="GO:0002090">
    <property type="term" value="P:regulation of receptor internalization"/>
    <property type="evidence" value="ECO:0007669"/>
    <property type="project" value="Ensembl"/>
</dbReference>
<dbReference type="GO" id="GO:0042662">
    <property type="term" value="P:negative regulation of mesodermal cell fate specification"/>
    <property type="evidence" value="ECO:0007669"/>
    <property type="project" value="Ensembl"/>
</dbReference>
<keyword evidence="6" id="KW-0732">Signal</keyword>
<dbReference type="GO" id="GO:0000122">
    <property type="term" value="P:negative regulation of transcription by RNA polymerase II"/>
    <property type="evidence" value="ECO:0007669"/>
    <property type="project" value="Ensembl"/>
</dbReference>
<dbReference type="Pfam" id="PF04706">
    <property type="entry name" value="Dickkopf_N"/>
    <property type="match status" value="1"/>
</dbReference>
<sequence length="251" mass="26551">NPLPGPAANDGALGAGWGVVLGSHNPRGPFEIPSAVPSSPRGRAQEAAPRGIKAAAGSAGSCCLGAAGASSPRGEHRGQGPFPCAEDEDCGPEEFCGGAARGGGAPLCLACRRRRKRCLRDAMCCPGSTCSNGERRQGLRRGDDTLEIGIEILTRRTPAPHMPRCPHTGEEGDFCLRSSDCAAGLCCARHFWSKICKPVLQEGQVCTRHRRKGTHGLEIFQRCQCAEGLVCRLQREHGPADASRLHTCQQH</sequence>
<dbReference type="GO" id="GO:0003129">
    <property type="term" value="P:heart induction"/>
    <property type="evidence" value="ECO:0007669"/>
    <property type="project" value="Ensembl"/>
</dbReference>
<comment type="similarity">
    <text evidence="2">Belongs to the dickkopf family.</text>
</comment>
<dbReference type="GO" id="GO:1904958">
    <property type="term" value="P:positive regulation of midbrain dopaminergic neuron differentiation"/>
    <property type="evidence" value="ECO:0007669"/>
    <property type="project" value="Ensembl"/>
</dbReference>
<dbReference type="GO" id="GO:0061743">
    <property type="term" value="P:motor learning"/>
    <property type="evidence" value="ECO:0007669"/>
    <property type="project" value="Ensembl"/>
</dbReference>
<dbReference type="InterPro" id="IPR047304">
    <property type="entry name" value="Dkk1_Cys2"/>
</dbReference>
<evidence type="ECO:0000259" key="10">
    <source>
        <dbReference type="Pfam" id="PF21481"/>
    </source>
</evidence>
<comment type="subcellular location">
    <subcellularLocation>
        <location evidence="1">Secreted</location>
    </subcellularLocation>
</comment>
<dbReference type="AlphaFoldDB" id="A0A672V9W2"/>
<evidence type="ECO:0000313" key="12">
    <source>
        <dbReference type="Proteomes" id="UP000472266"/>
    </source>
</evidence>
<evidence type="ECO:0000259" key="9">
    <source>
        <dbReference type="Pfam" id="PF21479"/>
    </source>
</evidence>
<feature type="domain" description="Dickkopf-related protein 1/2/4 C-terminal subdomain 1" evidence="10">
    <location>
        <begin position="171"/>
        <end position="200"/>
    </location>
</feature>
<proteinExistence type="inferred from homology"/>
<dbReference type="GO" id="GO:0030900">
    <property type="term" value="P:forebrain development"/>
    <property type="evidence" value="ECO:0007669"/>
    <property type="project" value="Ensembl"/>
</dbReference>
<gene>
    <name evidence="11" type="primary">DKK1</name>
</gene>
<keyword evidence="3" id="KW-0217">Developmental protein</keyword>
<reference evidence="11" key="3">
    <citation type="submission" date="2025-09" db="UniProtKB">
        <authorList>
            <consortium name="Ensembl"/>
        </authorList>
    </citation>
    <scope>IDENTIFICATION</scope>
</reference>
<evidence type="ECO:0000256" key="1">
    <source>
        <dbReference type="ARBA" id="ARBA00004613"/>
    </source>
</evidence>
<feature type="domain" description="Dickkopf N-terminal cysteine-rich" evidence="8">
    <location>
        <begin position="83"/>
        <end position="133"/>
    </location>
</feature>
<dbReference type="CDD" id="cd23272">
    <property type="entry name" value="Dkk1_Cys2"/>
    <property type="match status" value="1"/>
</dbReference>
<dbReference type="GO" id="GO:0090090">
    <property type="term" value="P:negative regulation of canonical Wnt signaling pathway"/>
    <property type="evidence" value="ECO:0007669"/>
    <property type="project" value="Ensembl"/>
</dbReference>
<dbReference type="GO" id="GO:1905607">
    <property type="term" value="P:negative regulation of presynapse assembly"/>
    <property type="evidence" value="ECO:0007669"/>
    <property type="project" value="Ensembl"/>
</dbReference>
<dbReference type="GO" id="GO:0060392">
    <property type="term" value="P:negative regulation of SMAD protein signal transduction"/>
    <property type="evidence" value="ECO:0007669"/>
    <property type="project" value="Ensembl"/>
</dbReference>
<evidence type="ECO:0000256" key="3">
    <source>
        <dbReference type="ARBA" id="ARBA00022473"/>
    </source>
</evidence>
<protein>
    <submittedName>
        <fullName evidence="11">Dickkopf WNT signaling pathway inhibitor 1</fullName>
    </submittedName>
</protein>